<keyword evidence="1" id="KW-0812">Transmembrane</keyword>
<sequence>MVITASFKPCCTFLFLRKEVFAPREGMSGISSGTRNCASWVPRRTATFYFYSYSFYLSLWFGFTLSEGLQVAPWYSIIASLLLLL</sequence>
<evidence type="ECO:0000313" key="3">
    <source>
        <dbReference type="Proteomes" id="UP000799118"/>
    </source>
</evidence>
<keyword evidence="1" id="KW-0472">Membrane</keyword>
<evidence type="ECO:0000256" key="1">
    <source>
        <dbReference type="SAM" id="Phobius"/>
    </source>
</evidence>
<keyword evidence="3" id="KW-1185">Reference proteome</keyword>
<dbReference type="EMBL" id="ML769430">
    <property type="protein sequence ID" value="KAE9402895.1"/>
    <property type="molecule type" value="Genomic_DNA"/>
</dbReference>
<accession>A0A6A4I275</accession>
<proteinExistence type="predicted"/>
<keyword evidence="1" id="KW-1133">Transmembrane helix</keyword>
<feature type="transmembrane region" description="Helical" evidence="1">
    <location>
        <begin position="59"/>
        <end position="84"/>
    </location>
</feature>
<reference evidence="2" key="1">
    <citation type="journal article" date="2019" name="Environ. Microbiol.">
        <title>Fungal ecological strategies reflected in gene transcription - a case study of two litter decomposers.</title>
        <authorList>
            <person name="Barbi F."/>
            <person name="Kohler A."/>
            <person name="Barry K."/>
            <person name="Baskaran P."/>
            <person name="Daum C."/>
            <person name="Fauchery L."/>
            <person name="Ihrmark K."/>
            <person name="Kuo A."/>
            <person name="LaButti K."/>
            <person name="Lipzen A."/>
            <person name="Morin E."/>
            <person name="Grigoriev I.V."/>
            <person name="Henrissat B."/>
            <person name="Lindahl B."/>
            <person name="Martin F."/>
        </authorList>
    </citation>
    <scope>NUCLEOTIDE SEQUENCE</scope>
    <source>
        <strain evidence="2">JB14</strain>
    </source>
</reference>
<dbReference type="Proteomes" id="UP000799118">
    <property type="component" value="Unassembled WGS sequence"/>
</dbReference>
<gene>
    <name evidence="2" type="ORF">BT96DRAFT_515461</name>
</gene>
<name>A0A6A4I275_9AGAR</name>
<dbReference type="AlphaFoldDB" id="A0A6A4I275"/>
<evidence type="ECO:0000313" key="2">
    <source>
        <dbReference type="EMBL" id="KAE9402895.1"/>
    </source>
</evidence>
<protein>
    <submittedName>
        <fullName evidence="2">Uncharacterized protein</fullName>
    </submittedName>
</protein>
<organism evidence="2 3">
    <name type="scientific">Gymnopus androsaceus JB14</name>
    <dbReference type="NCBI Taxonomy" id="1447944"/>
    <lineage>
        <taxon>Eukaryota</taxon>
        <taxon>Fungi</taxon>
        <taxon>Dikarya</taxon>
        <taxon>Basidiomycota</taxon>
        <taxon>Agaricomycotina</taxon>
        <taxon>Agaricomycetes</taxon>
        <taxon>Agaricomycetidae</taxon>
        <taxon>Agaricales</taxon>
        <taxon>Marasmiineae</taxon>
        <taxon>Omphalotaceae</taxon>
        <taxon>Gymnopus</taxon>
    </lineage>
</organism>